<evidence type="ECO:0000256" key="1">
    <source>
        <dbReference type="ARBA" id="ARBA00004514"/>
    </source>
</evidence>
<comment type="similarity">
    <text evidence="2 6">Belongs to the FliS family.</text>
</comment>
<comment type="subcellular location">
    <subcellularLocation>
        <location evidence="1 6">Cytoplasm</location>
        <location evidence="1 6">Cytosol</location>
    </subcellularLocation>
</comment>
<dbReference type="Pfam" id="PF02561">
    <property type="entry name" value="FliS"/>
    <property type="match status" value="1"/>
</dbReference>
<dbReference type="PANTHER" id="PTHR34773">
    <property type="entry name" value="FLAGELLAR SECRETION CHAPERONE FLIS"/>
    <property type="match status" value="1"/>
</dbReference>
<evidence type="ECO:0000256" key="3">
    <source>
        <dbReference type="ARBA" id="ARBA00022490"/>
    </source>
</evidence>
<keyword evidence="3 6" id="KW-0963">Cytoplasm</keyword>
<dbReference type="GO" id="GO:0044780">
    <property type="term" value="P:bacterial-type flagellum assembly"/>
    <property type="evidence" value="ECO:0007669"/>
    <property type="project" value="InterPro"/>
</dbReference>
<dbReference type="AlphaFoldDB" id="A0A7H9BFC3"/>
<dbReference type="NCBIfam" id="TIGR00208">
    <property type="entry name" value="fliS"/>
    <property type="match status" value="1"/>
</dbReference>
<dbReference type="PIRSF" id="PIRSF039090">
    <property type="entry name" value="Flis"/>
    <property type="match status" value="1"/>
</dbReference>
<evidence type="ECO:0000256" key="6">
    <source>
        <dbReference type="PIRNR" id="PIRNR039090"/>
    </source>
</evidence>
<dbReference type="Proteomes" id="UP000509597">
    <property type="component" value="Chromosome"/>
</dbReference>
<keyword evidence="8" id="KW-1185">Reference proteome</keyword>
<accession>A0A7H9BFC3</accession>
<keyword evidence="7" id="KW-0969">Cilium</keyword>
<name>A0A7H9BFC3_9NEIS</name>
<protein>
    <recommendedName>
        <fullName evidence="6">Flagellar secretion chaperone FliS</fullName>
    </recommendedName>
</protein>
<evidence type="ECO:0000256" key="4">
    <source>
        <dbReference type="ARBA" id="ARBA00022795"/>
    </source>
</evidence>
<dbReference type="KEGG" id="chiz:HQ393_03520"/>
<dbReference type="GO" id="GO:0005829">
    <property type="term" value="C:cytosol"/>
    <property type="evidence" value="ECO:0007669"/>
    <property type="project" value="UniProtKB-SubCell"/>
</dbReference>
<dbReference type="SUPFAM" id="SSF101116">
    <property type="entry name" value="Flagellar export chaperone FliS"/>
    <property type="match status" value="1"/>
</dbReference>
<keyword evidence="7" id="KW-0282">Flagellum</keyword>
<proteinExistence type="inferred from homology"/>
<evidence type="ECO:0000256" key="2">
    <source>
        <dbReference type="ARBA" id="ARBA00008787"/>
    </source>
</evidence>
<dbReference type="InterPro" id="IPR036584">
    <property type="entry name" value="FliS_sf"/>
</dbReference>
<dbReference type="GO" id="GO:0071973">
    <property type="term" value="P:bacterial-type flagellum-dependent cell motility"/>
    <property type="evidence" value="ECO:0007669"/>
    <property type="project" value="TreeGrafter"/>
</dbReference>
<dbReference type="EMBL" id="CP058627">
    <property type="protein sequence ID" value="QLG87400.1"/>
    <property type="molecule type" value="Genomic_DNA"/>
</dbReference>
<evidence type="ECO:0000313" key="8">
    <source>
        <dbReference type="Proteomes" id="UP000509597"/>
    </source>
</evidence>
<keyword evidence="4 6" id="KW-1005">Bacterial flagellum biogenesis</keyword>
<evidence type="ECO:0000256" key="5">
    <source>
        <dbReference type="ARBA" id="ARBA00023186"/>
    </source>
</evidence>
<keyword evidence="7" id="KW-0966">Cell projection</keyword>
<dbReference type="CDD" id="cd16098">
    <property type="entry name" value="FliS"/>
    <property type="match status" value="1"/>
</dbReference>
<dbReference type="RefSeq" id="WP_179357483.1">
    <property type="nucleotide sequence ID" value="NZ_CP058627.1"/>
</dbReference>
<dbReference type="InterPro" id="IPR003713">
    <property type="entry name" value="FliS"/>
</dbReference>
<sequence>MNANRKALNAYGSASLEHQLESASPHRLVVMLFDGVIKSINAAKFQMGQGNIAEKGKSISKAVAIIEEGLRLSLDKTAGGELAENLDALYEYAAYQLLMANMKNDKLILDQILALMNDLRESWLSIDPVLGAANTTQVDSPVVAGVLNYGRI</sequence>
<keyword evidence="5" id="KW-0143">Chaperone</keyword>
<reference evidence="7 8" key="1">
    <citation type="submission" date="2020-07" db="EMBL/GenBank/DDBJ databases">
        <title>Complete genome sequence of Chitinibacter sp. 2T18.</title>
        <authorList>
            <person name="Bae J.-W."/>
            <person name="Choi J.-W."/>
        </authorList>
    </citation>
    <scope>NUCLEOTIDE SEQUENCE [LARGE SCALE GENOMIC DNA]</scope>
    <source>
        <strain evidence="7 8">2T18</strain>
    </source>
</reference>
<dbReference type="PANTHER" id="PTHR34773:SF1">
    <property type="entry name" value="FLAGELLAR SECRETION CHAPERONE FLIS"/>
    <property type="match status" value="1"/>
</dbReference>
<evidence type="ECO:0000313" key="7">
    <source>
        <dbReference type="EMBL" id="QLG87400.1"/>
    </source>
</evidence>
<dbReference type="Gene3D" id="1.20.120.340">
    <property type="entry name" value="Flagellar protein FliS"/>
    <property type="match status" value="1"/>
</dbReference>
<gene>
    <name evidence="7" type="primary">fliS</name>
    <name evidence="7" type="ORF">HQ393_03520</name>
</gene>
<organism evidence="7 8">
    <name type="scientific">Chitinibacter bivalviorum</name>
    <dbReference type="NCBI Taxonomy" id="2739434"/>
    <lineage>
        <taxon>Bacteria</taxon>
        <taxon>Pseudomonadati</taxon>
        <taxon>Pseudomonadota</taxon>
        <taxon>Betaproteobacteria</taxon>
        <taxon>Neisseriales</taxon>
        <taxon>Chitinibacteraceae</taxon>
        <taxon>Chitinibacter</taxon>
    </lineage>
</organism>